<proteinExistence type="predicted"/>
<gene>
    <name evidence="2" type="ORF">P3X46_029183</name>
</gene>
<dbReference type="PROSITE" id="PS51189">
    <property type="entry name" value="FAT"/>
    <property type="match status" value="1"/>
</dbReference>
<dbReference type="InterPro" id="IPR014009">
    <property type="entry name" value="PIK_FAT"/>
</dbReference>
<dbReference type="InterPro" id="IPR050517">
    <property type="entry name" value="DDR_Repair_Kinase"/>
</dbReference>
<dbReference type="EMBL" id="JARPOI010000016">
    <property type="protein sequence ID" value="KAJ9146971.1"/>
    <property type="molecule type" value="Genomic_DNA"/>
</dbReference>
<name>A0ABQ9KRD4_HEVBR</name>
<dbReference type="Proteomes" id="UP001174677">
    <property type="component" value="Chromosome 16"/>
</dbReference>
<keyword evidence="3" id="KW-1185">Reference proteome</keyword>
<sequence>MKFGVSNSRSHLAQVLYLLSFDTPNEPVGRALDKYLNQIPHWVWLSWIPQLFLSLQRVEAPHCKLVLLKIATVYPQALYYWLRTYLFERQDVANKSELGRLAMAQQRMQQNVSGSGSLGISDGMQGYRVIVVPL</sequence>
<accession>A0ABQ9KRD4</accession>
<feature type="domain" description="FAT" evidence="1">
    <location>
        <begin position="1"/>
        <end position="88"/>
    </location>
</feature>
<organism evidence="2 3">
    <name type="scientific">Hevea brasiliensis</name>
    <name type="common">Para rubber tree</name>
    <name type="synonym">Siphonia brasiliensis</name>
    <dbReference type="NCBI Taxonomy" id="3981"/>
    <lineage>
        <taxon>Eukaryota</taxon>
        <taxon>Viridiplantae</taxon>
        <taxon>Streptophyta</taxon>
        <taxon>Embryophyta</taxon>
        <taxon>Tracheophyta</taxon>
        <taxon>Spermatophyta</taxon>
        <taxon>Magnoliopsida</taxon>
        <taxon>eudicotyledons</taxon>
        <taxon>Gunneridae</taxon>
        <taxon>Pentapetalae</taxon>
        <taxon>rosids</taxon>
        <taxon>fabids</taxon>
        <taxon>Malpighiales</taxon>
        <taxon>Euphorbiaceae</taxon>
        <taxon>Crotonoideae</taxon>
        <taxon>Micrandreae</taxon>
        <taxon>Hevea</taxon>
    </lineage>
</organism>
<reference evidence="2" key="1">
    <citation type="journal article" date="2023" name="Plant Biotechnol. J.">
        <title>Chromosome-level wild Hevea brasiliensis genome provides new tools for genomic-assisted breeding and valuable loci to elevate rubber yield.</title>
        <authorList>
            <person name="Cheng H."/>
            <person name="Song X."/>
            <person name="Hu Y."/>
            <person name="Wu T."/>
            <person name="Yang Q."/>
            <person name="An Z."/>
            <person name="Feng S."/>
            <person name="Deng Z."/>
            <person name="Wu W."/>
            <person name="Zeng X."/>
            <person name="Tu M."/>
            <person name="Wang X."/>
            <person name="Huang H."/>
        </authorList>
    </citation>
    <scope>NUCLEOTIDE SEQUENCE</scope>
    <source>
        <strain evidence="2">MT/VB/25A 57/8</strain>
    </source>
</reference>
<evidence type="ECO:0000259" key="1">
    <source>
        <dbReference type="PROSITE" id="PS51189"/>
    </source>
</evidence>
<comment type="caution">
    <text evidence="2">The sequence shown here is derived from an EMBL/GenBank/DDBJ whole genome shotgun (WGS) entry which is preliminary data.</text>
</comment>
<evidence type="ECO:0000313" key="3">
    <source>
        <dbReference type="Proteomes" id="UP001174677"/>
    </source>
</evidence>
<dbReference type="PANTHER" id="PTHR11139:SF1">
    <property type="entry name" value="TRANSFORMATION_TRANSCRIPTION DOMAIN-ASSOCIATED PROTEIN"/>
    <property type="match status" value="1"/>
</dbReference>
<dbReference type="PANTHER" id="PTHR11139">
    <property type="entry name" value="ATAXIA TELANGIECTASIA MUTATED ATM -RELATED"/>
    <property type="match status" value="1"/>
</dbReference>
<protein>
    <recommendedName>
        <fullName evidence="1">FAT domain-containing protein</fullName>
    </recommendedName>
</protein>
<evidence type="ECO:0000313" key="2">
    <source>
        <dbReference type="EMBL" id="KAJ9146971.1"/>
    </source>
</evidence>